<feature type="coiled-coil region" evidence="1">
    <location>
        <begin position="77"/>
        <end position="132"/>
    </location>
</feature>
<keyword evidence="1" id="KW-0175">Coiled coil</keyword>
<dbReference type="GeneID" id="106128852"/>
<dbReference type="Gene3D" id="3.30.70.1820">
    <property type="entry name" value="L1 transposable element, RRM domain"/>
    <property type="match status" value="1"/>
</dbReference>
<accession>A0AAJ6ZZU6</accession>
<dbReference type="Proteomes" id="UP000694872">
    <property type="component" value="Unplaced"/>
</dbReference>
<dbReference type="AlphaFoldDB" id="A0AAJ6ZZU6"/>
<gene>
    <name evidence="3" type="primary">LOC106128852</name>
</gene>
<evidence type="ECO:0000313" key="3">
    <source>
        <dbReference type="RefSeq" id="XP_013182770.1"/>
    </source>
</evidence>
<dbReference type="RefSeq" id="XP_013182770.1">
    <property type="nucleotide sequence ID" value="XM_013327316.1"/>
</dbReference>
<proteinExistence type="predicted"/>
<dbReference type="InterPro" id="IPR057251">
    <property type="entry name" value="FP_C"/>
</dbReference>
<organism evidence="3">
    <name type="scientific">Papilio xuthus</name>
    <name type="common">Asian swallowtail butterfly</name>
    <dbReference type="NCBI Taxonomy" id="66420"/>
    <lineage>
        <taxon>Eukaryota</taxon>
        <taxon>Metazoa</taxon>
        <taxon>Ecdysozoa</taxon>
        <taxon>Arthropoda</taxon>
        <taxon>Hexapoda</taxon>
        <taxon>Insecta</taxon>
        <taxon>Pterygota</taxon>
        <taxon>Neoptera</taxon>
        <taxon>Endopterygota</taxon>
        <taxon>Lepidoptera</taxon>
        <taxon>Glossata</taxon>
        <taxon>Ditrysia</taxon>
        <taxon>Papilionoidea</taxon>
        <taxon>Papilionidae</taxon>
        <taxon>Papilioninae</taxon>
        <taxon>Papilio</taxon>
    </lineage>
</organism>
<reference evidence="3" key="1">
    <citation type="submission" date="2025-08" db="UniProtKB">
        <authorList>
            <consortium name="RefSeq"/>
        </authorList>
    </citation>
    <scope>IDENTIFICATION</scope>
</reference>
<name>A0AAJ6ZZU6_PAPXU</name>
<feature type="domain" description="FP protein C-terminal" evidence="2">
    <location>
        <begin position="238"/>
        <end position="289"/>
    </location>
</feature>
<dbReference type="KEGG" id="pxu:106128852"/>
<sequence length="293" mass="34123">MESTLNNKSVSESNISQEFPSPVYVSQRNKRAREPNFEVDFNAFREEMKSMISSMFAVQSNDIKKIFPTLSEIQISNSNIEKSISFLSAQHEELKRKIDLMEAQAKKDKDYITILEDKLEDLQRVSRKMNVEIKNVPKMPQESKEDLINMVKLLSETVACKVEKRDIQDIYRIQAKNKKEQTKQQPIIVEMSSAIQKADFLKMAKSYNLRHKEKLCAKHLGIKNNYMDNPIFISEQLTAKGARLHFLARDLAKANQYKYCWTAYGRIYVRKDDNSRIIIVKNEAQVNSLMNLK</sequence>
<protein>
    <submittedName>
        <fullName evidence="3">Uncharacterized protein LOC106128852</fullName>
    </submittedName>
</protein>
<evidence type="ECO:0000259" key="2">
    <source>
        <dbReference type="Pfam" id="PF25298"/>
    </source>
</evidence>
<evidence type="ECO:0000256" key="1">
    <source>
        <dbReference type="SAM" id="Coils"/>
    </source>
</evidence>
<dbReference type="Pfam" id="PF25298">
    <property type="entry name" value="Baculo_FP_2nd"/>
    <property type="match status" value="1"/>
</dbReference>